<proteinExistence type="predicted"/>
<dbReference type="OrthoDB" id="264119at2"/>
<dbReference type="EMBL" id="SJPN01000004">
    <property type="protein sequence ID" value="TWU02575.1"/>
    <property type="molecule type" value="Genomic_DNA"/>
</dbReference>
<sequence>MKNRILTIVAASTLLCLTTGCGTVRNFLFGRGAGCGLCRSNASILPQPASVPVAPPACGLTQPEPTCGYPAQNTCGCQTPATCGTCSPSSNSYGPVSSGYAPDPYSGIIGSSVDGGYIQGEVINGAPTYGGTEGWYERPGTSTQQSYKVDRDGARIVSEDPLPPGAIAPGI</sequence>
<dbReference type="AlphaFoldDB" id="A0A5C6ARJ1"/>
<accession>A0A5C6ARJ1</accession>
<dbReference type="PROSITE" id="PS51257">
    <property type="entry name" value="PROKAR_LIPOPROTEIN"/>
    <property type="match status" value="1"/>
</dbReference>
<protein>
    <submittedName>
        <fullName evidence="1">Uncharacterized protein</fullName>
    </submittedName>
</protein>
<dbReference type="RefSeq" id="WP_146520877.1">
    <property type="nucleotide sequence ID" value="NZ_CP151726.1"/>
</dbReference>
<comment type="caution">
    <text evidence="1">The sequence shown here is derived from an EMBL/GenBank/DDBJ whole genome shotgun (WGS) entry which is preliminary data.</text>
</comment>
<reference evidence="1 2" key="1">
    <citation type="submission" date="2019-02" db="EMBL/GenBank/DDBJ databases">
        <title>Deep-cultivation of Planctomycetes and their phenomic and genomic characterization uncovers novel biology.</title>
        <authorList>
            <person name="Wiegand S."/>
            <person name="Jogler M."/>
            <person name="Boedeker C."/>
            <person name="Pinto D."/>
            <person name="Vollmers J."/>
            <person name="Rivas-Marin E."/>
            <person name="Kohn T."/>
            <person name="Peeters S.H."/>
            <person name="Heuer A."/>
            <person name="Rast P."/>
            <person name="Oberbeckmann S."/>
            <person name="Bunk B."/>
            <person name="Jeske O."/>
            <person name="Meyerdierks A."/>
            <person name="Storesund J.E."/>
            <person name="Kallscheuer N."/>
            <person name="Luecker S."/>
            <person name="Lage O.M."/>
            <person name="Pohl T."/>
            <person name="Merkel B.J."/>
            <person name="Hornburger P."/>
            <person name="Mueller R.-W."/>
            <person name="Bruemmer F."/>
            <person name="Labrenz M."/>
            <person name="Spormann A.M."/>
            <person name="Op Den Camp H."/>
            <person name="Overmann J."/>
            <person name="Amann R."/>
            <person name="Jetten M.S.M."/>
            <person name="Mascher T."/>
            <person name="Medema M.H."/>
            <person name="Devos D.P."/>
            <person name="Kaster A.-K."/>
            <person name="Ovreas L."/>
            <person name="Rohde M."/>
            <person name="Galperin M.Y."/>
            <person name="Jogler C."/>
        </authorList>
    </citation>
    <scope>NUCLEOTIDE SEQUENCE [LARGE SCALE GENOMIC DNA]</scope>
    <source>
        <strain evidence="1 2">Pla52n</strain>
    </source>
</reference>
<evidence type="ECO:0000313" key="2">
    <source>
        <dbReference type="Proteomes" id="UP000320176"/>
    </source>
</evidence>
<name>A0A5C6ARJ1_9BACT</name>
<gene>
    <name evidence="1" type="ORF">Pla52n_36250</name>
</gene>
<evidence type="ECO:0000313" key="1">
    <source>
        <dbReference type="EMBL" id="TWU02575.1"/>
    </source>
</evidence>
<dbReference type="Proteomes" id="UP000320176">
    <property type="component" value="Unassembled WGS sequence"/>
</dbReference>
<organism evidence="1 2">
    <name type="scientific">Stieleria varia</name>
    <dbReference type="NCBI Taxonomy" id="2528005"/>
    <lineage>
        <taxon>Bacteria</taxon>
        <taxon>Pseudomonadati</taxon>
        <taxon>Planctomycetota</taxon>
        <taxon>Planctomycetia</taxon>
        <taxon>Pirellulales</taxon>
        <taxon>Pirellulaceae</taxon>
        <taxon>Stieleria</taxon>
    </lineage>
</organism>
<keyword evidence="2" id="KW-1185">Reference proteome</keyword>